<dbReference type="Gene3D" id="1.10.540.10">
    <property type="entry name" value="Acyl-CoA dehydrogenase/oxidase, N-terminal domain"/>
    <property type="match status" value="1"/>
</dbReference>
<dbReference type="InterPro" id="IPR037069">
    <property type="entry name" value="AcylCoA_DH/ox_N_sf"/>
</dbReference>
<name>A0ABS5AXS8_9STRE</name>
<accession>A0ABS5AXS8</accession>
<dbReference type="InterPro" id="IPR046373">
    <property type="entry name" value="Acyl-CoA_Oxase/DH_mid-dom_sf"/>
</dbReference>
<evidence type="ECO:0000259" key="1">
    <source>
        <dbReference type="Pfam" id="PF02771"/>
    </source>
</evidence>
<evidence type="ECO:0000313" key="3">
    <source>
        <dbReference type="Proteomes" id="UP001519349"/>
    </source>
</evidence>
<evidence type="ECO:0000313" key="2">
    <source>
        <dbReference type="EMBL" id="MBP2621388.1"/>
    </source>
</evidence>
<dbReference type="Pfam" id="PF02771">
    <property type="entry name" value="Acyl-CoA_dh_N"/>
    <property type="match status" value="1"/>
</dbReference>
<keyword evidence="3" id="KW-1185">Reference proteome</keyword>
<dbReference type="PANTHER" id="PTHR43884">
    <property type="entry name" value="ACYL-COA DEHYDROGENASE"/>
    <property type="match status" value="1"/>
</dbReference>
<feature type="domain" description="Acyl-CoA dehydrogenase/oxidase N-terminal" evidence="1">
    <location>
        <begin position="13"/>
        <end position="106"/>
    </location>
</feature>
<dbReference type="SUPFAM" id="SSF56645">
    <property type="entry name" value="Acyl-CoA dehydrogenase NM domain-like"/>
    <property type="match status" value="1"/>
</dbReference>
<dbReference type="InterPro" id="IPR009100">
    <property type="entry name" value="AcylCoA_DH/oxidase_NM_dom_sf"/>
</dbReference>
<dbReference type="Proteomes" id="UP001519349">
    <property type="component" value="Unassembled WGS sequence"/>
</dbReference>
<proteinExistence type="predicted"/>
<comment type="caution">
    <text evidence="2">The sequence shown here is derived from an EMBL/GenBank/DDBJ whole genome shotgun (WGS) entry which is preliminary data.</text>
</comment>
<dbReference type="InterPro" id="IPR013786">
    <property type="entry name" value="AcylCoA_DH/ox_N"/>
</dbReference>
<dbReference type="RefSeq" id="WP_128835416.1">
    <property type="nucleotide sequence ID" value="NZ_QFAY01000017.1"/>
</dbReference>
<sequence length="354" mass="39288">MTFFSEEFITWLDEHADQIDKESCQAADQLVERIAAEGAYRVGVPEELGGSGGNDADVIEVLKELARHSLTASFISWGQRTFIDNIIKSDNPYFREHYLEGLLSGEYAGATGLSNAVKFLSDLEELNVSIVEEEGQLYLQGRLPWVTNARSDRFISVFAADFEKGGRKPLVIAVPSDAENFSRSADLEFVSLQGGNTASLTFNRVPLKEEWVLAQDAQAFLAQNRPAFLGYQFGLALGLAERSLAEVEANLSVRSVLREEWEEQLDALTAIQEALYSGLLKEGYFVQHPRELFQLRIDIVDVVAQSLLLELQAGGGRGYFSNSTSGFIRRWNEGAFLPIVSPSAVQLRHILEVS</sequence>
<reference evidence="2 3" key="1">
    <citation type="submission" date="2018-05" db="EMBL/GenBank/DDBJ databases">
        <title>Draft genome sequence of Streptococcus panodentis CCUG 70867T.</title>
        <authorList>
            <person name="Salva-Serra F."/>
            <person name="Mendez V."/>
            <person name="Jaen-Luchoro D."/>
            <person name="Gonzales-Siles L."/>
            <person name="Karlsson R."/>
            <person name="Engstrom-Jakobsson H."/>
            <person name="Busquets A."/>
            <person name="Gomila M."/>
            <person name="Pineiro-Iglesias B."/>
            <person name="Bennasar-Figueras A."/>
            <person name="Seeger M."/>
            <person name="Moore E."/>
        </authorList>
    </citation>
    <scope>NUCLEOTIDE SEQUENCE [LARGE SCALE GENOMIC DNA]</scope>
    <source>
        <strain evidence="2 3">CCUG 70867</strain>
    </source>
</reference>
<organism evidence="2 3">
    <name type="scientific">Streptococcus panodentis</name>
    <dbReference type="NCBI Taxonomy" id="1581472"/>
    <lineage>
        <taxon>Bacteria</taxon>
        <taxon>Bacillati</taxon>
        <taxon>Bacillota</taxon>
        <taxon>Bacilli</taxon>
        <taxon>Lactobacillales</taxon>
        <taxon>Streptococcaceae</taxon>
        <taxon>Streptococcus</taxon>
    </lineage>
</organism>
<dbReference type="PANTHER" id="PTHR43884:SF12">
    <property type="entry name" value="ISOVALERYL-COA DEHYDROGENASE, MITOCHONDRIAL-RELATED"/>
    <property type="match status" value="1"/>
</dbReference>
<gene>
    <name evidence="2" type="ORF">DHL47_08665</name>
</gene>
<protein>
    <submittedName>
        <fullName evidence="2">Dehydrogenase</fullName>
    </submittedName>
</protein>
<dbReference type="EMBL" id="QFAY01000017">
    <property type="protein sequence ID" value="MBP2621388.1"/>
    <property type="molecule type" value="Genomic_DNA"/>
</dbReference>
<dbReference type="Gene3D" id="2.40.110.10">
    <property type="entry name" value="Butyryl-CoA Dehydrogenase, subunit A, domain 2"/>
    <property type="match status" value="1"/>
</dbReference>